<dbReference type="OrthoDB" id="582328at2"/>
<reference evidence="1" key="1">
    <citation type="submission" date="2012-04" db="EMBL/GenBank/DDBJ databases">
        <authorList>
            <person name="Borisov I.G."/>
            <person name="Ivanikova N.V."/>
            <person name="Pinevich A.V."/>
        </authorList>
    </citation>
    <scope>NUCLEOTIDE SEQUENCE</scope>
    <source>
        <strain evidence="1">CALU 1027</strain>
    </source>
</reference>
<dbReference type="AlphaFoldDB" id="A0A0M2Q3V1"/>
<sequence length="138" mass="15350">MAWSSWIEFRFKSSGELNLDRVENVRPTAGVYAIATKTGSRYNVQYVGRSGRSMRGRVQAHLKGKGNKVLASLLAHKKQMPTDPTPALYVAYWETAEHKLVEAVHISASDRPICNLIKGSRLPDGLREGDVLKSPLED</sequence>
<accession>A0A0M2Q3V1</accession>
<evidence type="ECO:0000313" key="2">
    <source>
        <dbReference type="Proteomes" id="UP000034681"/>
    </source>
</evidence>
<evidence type="ECO:0000313" key="1">
    <source>
        <dbReference type="EMBL" id="KKJ01272.1"/>
    </source>
</evidence>
<evidence type="ECO:0008006" key="3">
    <source>
        <dbReference type="Google" id="ProtNLM"/>
    </source>
</evidence>
<protein>
    <recommendedName>
        <fullName evidence="3">GIY-YIG domain-containing protein</fullName>
    </recommendedName>
</protein>
<dbReference type="eggNOG" id="ENOG5033Z8Y">
    <property type="taxonomic scope" value="Bacteria"/>
</dbReference>
<gene>
    <name evidence="1" type="ORF">PROH_02590</name>
</gene>
<proteinExistence type="predicted"/>
<organism evidence="1 2">
    <name type="scientific">Prochlorothrix hollandica PCC 9006 = CALU 1027</name>
    <dbReference type="NCBI Taxonomy" id="317619"/>
    <lineage>
        <taxon>Bacteria</taxon>
        <taxon>Bacillati</taxon>
        <taxon>Cyanobacteriota</taxon>
        <taxon>Cyanophyceae</taxon>
        <taxon>Prochlorotrichales</taxon>
        <taxon>Prochlorotrichaceae</taxon>
        <taxon>Prochlorothrix</taxon>
    </lineage>
</organism>
<keyword evidence="2" id="KW-1185">Reference proteome</keyword>
<dbReference type="RefSeq" id="WP_017713882.1">
    <property type="nucleotide sequence ID" value="NZ_KB235941.1"/>
</dbReference>
<comment type="caution">
    <text evidence="1">The sequence shown here is derived from an EMBL/GenBank/DDBJ whole genome shotgun (WGS) entry which is preliminary data.</text>
</comment>
<dbReference type="EMBL" id="AJTX02000002">
    <property type="protein sequence ID" value="KKJ01272.1"/>
    <property type="molecule type" value="Genomic_DNA"/>
</dbReference>
<name>A0A0M2Q3V1_PROHO</name>
<dbReference type="Proteomes" id="UP000034681">
    <property type="component" value="Unassembled WGS sequence"/>
</dbReference>